<evidence type="ECO:0000313" key="1">
    <source>
        <dbReference type="EMBL" id="GFE07856.1"/>
    </source>
</evidence>
<accession>A0A640SBH5</accession>
<comment type="caution">
    <text evidence="1">The sequence shown here is derived from an EMBL/GenBank/DDBJ whole genome shotgun (WGS) entry which is preliminary data.</text>
</comment>
<evidence type="ECO:0000313" key="2">
    <source>
        <dbReference type="Proteomes" id="UP000435837"/>
    </source>
</evidence>
<dbReference type="EMBL" id="BLIN01000005">
    <property type="protein sequence ID" value="GFE07856.1"/>
    <property type="molecule type" value="Genomic_DNA"/>
</dbReference>
<name>A0A640SBH5_9ACTN</name>
<sequence length="74" mass="7676">MALTVALSPAADEAVAVGAPTARTAVMTAEANRVRAVRMGMFLSAYCEGRHSVGLLIAVGPYDPQSAVLSRRTT</sequence>
<organism evidence="1 2">
    <name type="scientific">Streptomyces caniferus</name>
    <dbReference type="NCBI Taxonomy" id="285557"/>
    <lineage>
        <taxon>Bacteria</taxon>
        <taxon>Bacillati</taxon>
        <taxon>Actinomycetota</taxon>
        <taxon>Actinomycetes</taxon>
        <taxon>Kitasatosporales</taxon>
        <taxon>Streptomycetaceae</taxon>
        <taxon>Streptomyces</taxon>
    </lineage>
</organism>
<dbReference type="AlphaFoldDB" id="A0A640SBH5"/>
<proteinExistence type="predicted"/>
<dbReference type="Proteomes" id="UP000435837">
    <property type="component" value="Unassembled WGS sequence"/>
</dbReference>
<protein>
    <submittedName>
        <fullName evidence="1">Uncharacterized protein</fullName>
    </submittedName>
</protein>
<gene>
    <name evidence="1" type="ORF">Scani_41240</name>
</gene>
<reference evidence="1 2" key="1">
    <citation type="submission" date="2019-12" db="EMBL/GenBank/DDBJ databases">
        <title>Whole genome shotgun sequence of Streptomyces caniferus NBRC 15389.</title>
        <authorList>
            <person name="Ichikawa N."/>
            <person name="Kimura A."/>
            <person name="Kitahashi Y."/>
            <person name="Komaki H."/>
            <person name="Tamura T."/>
        </authorList>
    </citation>
    <scope>NUCLEOTIDE SEQUENCE [LARGE SCALE GENOMIC DNA]</scope>
    <source>
        <strain evidence="1 2">NBRC 15389</strain>
    </source>
</reference>